<keyword evidence="3" id="KW-1185">Reference proteome</keyword>
<reference evidence="2" key="1">
    <citation type="submission" date="2022-08" db="EMBL/GenBank/DDBJ databases">
        <title>Genomic Encyclopedia of Type Strains, Phase III (KMG-III): the genomes of soil and plant-associated and newly described type strains.</title>
        <authorList>
            <person name="Whitman W."/>
        </authorList>
    </citation>
    <scope>NUCLEOTIDE SEQUENCE</scope>
    <source>
        <strain evidence="2">HMT 1</strain>
    </source>
</reference>
<protein>
    <recommendedName>
        <fullName evidence="4">Outer membrane protein assembly factor BamE</fullName>
    </recommendedName>
</protein>
<dbReference type="InterPro" id="IPR037873">
    <property type="entry name" value="BamE-like"/>
</dbReference>
<dbReference type="EMBL" id="JANUCT010000008">
    <property type="protein sequence ID" value="MCS3903354.1"/>
    <property type="molecule type" value="Genomic_DNA"/>
</dbReference>
<evidence type="ECO:0000313" key="3">
    <source>
        <dbReference type="Proteomes" id="UP001204445"/>
    </source>
</evidence>
<name>A0AAE3L111_9GAMM</name>
<dbReference type="RefSeq" id="WP_259055066.1">
    <property type="nucleotide sequence ID" value="NZ_JANUCT010000008.1"/>
</dbReference>
<gene>
    <name evidence="2" type="ORF">J2T55_001375</name>
</gene>
<evidence type="ECO:0008006" key="4">
    <source>
        <dbReference type="Google" id="ProtNLM"/>
    </source>
</evidence>
<proteinExistence type="predicted"/>
<evidence type="ECO:0000313" key="2">
    <source>
        <dbReference type="EMBL" id="MCS3903354.1"/>
    </source>
</evidence>
<dbReference type="PROSITE" id="PS51257">
    <property type="entry name" value="PROKAR_LIPOPROTEIN"/>
    <property type="match status" value="1"/>
</dbReference>
<keyword evidence="1" id="KW-0732">Signal</keyword>
<evidence type="ECO:0000256" key="1">
    <source>
        <dbReference type="ARBA" id="ARBA00022729"/>
    </source>
</evidence>
<comment type="caution">
    <text evidence="2">The sequence shown here is derived from an EMBL/GenBank/DDBJ whole genome shotgun (WGS) entry which is preliminary data.</text>
</comment>
<organism evidence="2 3">
    <name type="scientific">Methylohalomonas lacus</name>
    <dbReference type="NCBI Taxonomy" id="398773"/>
    <lineage>
        <taxon>Bacteria</taxon>
        <taxon>Pseudomonadati</taxon>
        <taxon>Pseudomonadota</taxon>
        <taxon>Gammaproteobacteria</taxon>
        <taxon>Methylohalomonadales</taxon>
        <taxon>Methylohalomonadaceae</taxon>
        <taxon>Methylohalomonas</taxon>
    </lineage>
</organism>
<sequence>MKLLSLLPLVVLLLVAGCESKLEQDNFRRIETDMSEAEVFAILGEPDETSSLQFGDLSGTSAVWKDDNTRITIQFVNDAVKFKQYTRSEADRIIE</sequence>
<dbReference type="AlphaFoldDB" id="A0AAE3L111"/>
<dbReference type="Gene3D" id="3.30.1450.10">
    <property type="match status" value="1"/>
</dbReference>
<dbReference type="Proteomes" id="UP001204445">
    <property type="component" value="Unassembled WGS sequence"/>
</dbReference>
<accession>A0AAE3L111</accession>